<sequence length="71" mass="8024">MVGDWADSAVGLARVVGQCRFYPFCQLAESPQFHNQIMTLSYDTVNIARSEYPPRRAPRPAPRAPRPHLRG</sequence>
<evidence type="ECO:0000313" key="3">
    <source>
        <dbReference type="Proteomes" id="UP001500542"/>
    </source>
</evidence>
<accession>A0ABP4AWY9</accession>
<reference evidence="3" key="1">
    <citation type="journal article" date="2019" name="Int. J. Syst. Evol. Microbiol.">
        <title>The Global Catalogue of Microorganisms (GCM) 10K type strain sequencing project: providing services to taxonomists for standard genome sequencing and annotation.</title>
        <authorList>
            <consortium name="The Broad Institute Genomics Platform"/>
            <consortium name="The Broad Institute Genome Sequencing Center for Infectious Disease"/>
            <person name="Wu L."/>
            <person name="Ma J."/>
        </authorList>
    </citation>
    <scope>NUCLEOTIDE SEQUENCE [LARGE SCALE GENOMIC DNA]</scope>
    <source>
        <strain evidence="3">JCM 10977</strain>
    </source>
</reference>
<evidence type="ECO:0000313" key="2">
    <source>
        <dbReference type="EMBL" id="GAA0942482.1"/>
    </source>
</evidence>
<comment type="caution">
    <text evidence="2">The sequence shown here is derived from an EMBL/GenBank/DDBJ whole genome shotgun (WGS) entry which is preliminary data.</text>
</comment>
<name>A0ABP4AWY9_9ACTN</name>
<organism evidence="2 3">
    <name type="scientific">Kribbella koreensis</name>
    <dbReference type="NCBI Taxonomy" id="57909"/>
    <lineage>
        <taxon>Bacteria</taxon>
        <taxon>Bacillati</taxon>
        <taxon>Actinomycetota</taxon>
        <taxon>Actinomycetes</taxon>
        <taxon>Propionibacteriales</taxon>
        <taxon>Kribbellaceae</taxon>
        <taxon>Kribbella</taxon>
    </lineage>
</organism>
<dbReference type="Proteomes" id="UP001500542">
    <property type="component" value="Unassembled WGS sequence"/>
</dbReference>
<dbReference type="EMBL" id="BAAAHK010000007">
    <property type="protein sequence ID" value="GAA0942482.1"/>
    <property type="molecule type" value="Genomic_DNA"/>
</dbReference>
<gene>
    <name evidence="2" type="ORF">GCM10009554_35000</name>
</gene>
<evidence type="ECO:0000256" key="1">
    <source>
        <dbReference type="SAM" id="MobiDB-lite"/>
    </source>
</evidence>
<feature type="region of interest" description="Disordered" evidence="1">
    <location>
        <begin position="51"/>
        <end position="71"/>
    </location>
</feature>
<protein>
    <submittedName>
        <fullName evidence="2">Uncharacterized protein</fullName>
    </submittedName>
</protein>
<proteinExistence type="predicted"/>
<keyword evidence="3" id="KW-1185">Reference proteome</keyword>